<sequence>MDRALRSVNRVLLALAGLLLLALGLAALVGGFDLARHWNFDMPSGWPWARPDDVLLSGTDRTKWRDESWWWPSVFAGLGLLVVLLLWWLLAQLRRRRLGEVLVESGDGEGALLRGRALANVLEAEAASLPGVDKAAVRLTGRRTAPRASVELLLSAHAEPGPVLGRVSGEALENARSSASLEALPAEVRLRTVKHRPERVV</sequence>
<feature type="transmembrane region" description="Helical" evidence="1">
    <location>
        <begin position="69"/>
        <end position="90"/>
    </location>
</feature>
<proteinExistence type="predicted"/>
<evidence type="ECO:0000256" key="1">
    <source>
        <dbReference type="SAM" id="Phobius"/>
    </source>
</evidence>
<dbReference type="RefSeq" id="WP_241057510.1">
    <property type="nucleotide sequence ID" value="NZ_JAKWJU010000002.1"/>
</dbReference>
<evidence type="ECO:0000313" key="2">
    <source>
        <dbReference type="EMBL" id="MCH6159572.1"/>
    </source>
</evidence>
<keyword evidence="1" id="KW-0812">Transmembrane</keyword>
<evidence type="ECO:0000313" key="3">
    <source>
        <dbReference type="Proteomes" id="UP001166784"/>
    </source>
</evidence>
<keyword evidence="3" id="KW-1185">Reference proteome</keyword>
<comment type="caution">
    <text evidence="2">The sequence shown here is derived from an EMBL/GenBank/DDBJ whole genome shotgun (WGS) entry which is preliminary data.</text>
</comment>
<protein>
    <submittedName>
        <fullName evidence="2">Alkaline shock response membrane anchor protein AmaP</fullName>
    </submittedName>
</protein>
<reference evidence="2" key="1">
    <citation type="submission" date="2022-03" db="EMBL/GenBank/DDBJ databases">
        <authorList>
            <person name="Santos J.D.N."/>
            <person name="Kallscheuer N."/>
            <person name="Jogler C."/>
            <person name="Lage O.M."/>
        </authorList>
    </citation>
    <scope>NUCLEOTIDE SEQUENCE</scope>
    <source>
        <strain evidence="2">M600PL45_2</strain>
    </source>
</reference>
<accession>A0ABS9STH6</accession>
<organism evidence="2 3">
    <name type="scientific">Streptomyces marispadix</name>
    <dbReference type="NCBI Taxonomy" id="2922868"/>
    <lineage>
        <taxon>Bacteria</taxon>
        <taxon>Bacillati</taxon>
        <taxon>Actinomycetota</taxon>
        <taxon>Actinomycetes</taxon>
        <taxon>Kitasatosporales</taxon>
        <taxon>Streptomycetaceae</taxon>
        <taxon>Streptomyces</taxon>
    </lineage>
</organism>
<name>A0ABS9STH6_9ACTN</name>
<gene>
    <name evidence="2" type="primary">amaP</name>
    <name evidence="2" type="ORF">MMA15_03820</name>
</gene>
<keyword evidence="1" id="KW-1133">Transmembrane helix</keyword>
<keyword evidence="1" id="KW-0472">Membrane</keyword>
<reference evidence="2" key="2">
    <citation type="journal article" date="2023" name="Int. J. Syst. Evol. Microbiol.">
        <title>Streptomyces marispadix sp. nov., isolated from marine beach sediment of the Northern Coast of Portugal.</title>
        <authorList>
            <person name="dos Santos J.D.N."/>
            <person name="Vitorino I.R."/>
            <person name="Kallscheuer N."/>
            <person name="Srivastava A."/>
            <person name="Krautwurst S."/>
            <person name="Marz M."/>
            <person name="Jogler C."/>
            <person name="Lobo Da Cunha A."/>
            <person name="Catita J."/>
            <person name="Goncalves H."/>
            <person name="Gonzalez I."/>
            <person name="Reyes F."/>
            <person name="Lage O.M."/>
        </authorList>
    </citation>
    <scope>NUCLEOTIDE SEQUENCE</scope>
    <source>
        <strain evidence="2">M600PL45_2</strain>
    </source>
</reference>
<dbReference type="EMBL" id="JAKWJU010000002">
    <property type="protein sequence ID" value="MCH6159572.1"/>
    <property type="molecule type" value="Genomic_DNA"/>
</dbReference>
<dbReference type="Proteomes" id="UP001166784">
    <property type="component" value="Unassembled WGS sequence"/>
</dbReference>
<dbReference type="NCBIfam" id="NF033218">
    <property type="entry name" value="anchor_AmaP"/>
    <property type="match status" value="1"/>
</dbReference>